<dbReference type="Gene3D" id="1.10.760.10">
    <property type="entry name" value="Cytochrome c-like domain"/>
    <property type="match status" value="2"/>
</dbReference>
<keyword evidence="1 4" id="KW-0349">Heme</keyword>
<organism evidence="6 7">
    <name type="scientific">Histidinibacterium lentulum</name>
    <dbReference type="NCBI Taxonomy" id="2480588"/>
    <lineage>
        <taxon>Bacteria</taxon>
        <taxon>Pseudomonadati</taxon>
        <taxon>Pseudomonadota</taxon>
        <taxon>Alphaproteobacteria</taxon>
        <taxon>Rhodobacterales</taxon>
        <taxon>Paracoccaceae</taxon>
        <taxon>Histidinibacterium</taxon>
    </lineage>
</organism>
<feature type="domain" description="Cytochrome c" evidence="5">
    <location>
        <begin position="36"/>
        <end position="145"/>
    </location>
</feature>
<dbReference type="EMBL" id="RDRB01000001">
    <property type="protein sequence ID" value="ROU04054.1"/>
    <property type="molecule type" value="Genomic_DNA"/>
</dbReference>
<dbReference type="SUPFAM" id="SSF46626">
    <property type="entry name" value="Cytochrome c"/>
    <property type="match status" value="2"/>
</dbReference>
<feature type="domain" description="Cytochrome c" evidence="5">
    <location>
        <begin position="186"/>
        <end position="292"/>
    </location>
</feature>
<keyword evidence="3 4" id="KW-0408">Iron</keyword>
<dbReference type="RefSeq" id="WP_123640462.1">
    <property type="nucleotide sequence ID" value="NZ_ML119081.1"/>
</dbReference>
<evidence type="ECO:0000256" key="2">
    <source>
        <dbReference type="ARBA" id="ARBA00022723"/>
    </source>
</evidence>
<evidence type="ECO:0000313" key="7">
    <source>
        <dbReference type="Proteomes" id="UP000268016"/>
    </source>
</evidence>
<dbReference type="PROSITE" id="PS51007">
    <property type="entry name" value="CYTC"/>
    <property type="match status" value="2"/>
</dbReference>
<gene>
    <name evidence="6" type="ORF">EAT49_01230</name>
</gene>
<evidence type="ECO:0000256" key="4">
    <source>
        <dbReference type="PROSITE-ProRule" id="PRU00433"/>
    </source>
</evidence>
<evidence type="ECO:0000313" key="6">
    <source>
        <dbReference type="EMBL" id="ROU04054.1"/>
    </source>
</evidence>
<dbReference type="GO" id="GO:0020037">
    <property type="term" value="F:heme binding"/>
    <property type="evidence" value="ECO:0007669"/>
    <property type="project" value="InterPro"/>
</dbReference>
<evidence type="ECO:0000256" key="1">
    <source>
        <dbReference type="ARBA" id="ARBA00022617"/>
    </source>
</evidence>
<dbReference type="GO" id="GO:0016301">
    <property type="term" value="F:kinase activity"/>
    <property type="evidence" value="ECO:0007669"/>
    <property type="project" value="UniProtKB-KW"/>
</dbReference>
<keyword evidence="7" id="KW-1185">Reference proteome</keyword>
<accession>A0A3N2R9A5</accession>
<dbReference type="InterPro" id="IPR036909">
    <property type="entry name" value="Cyt_c-like_dom_sf"/>
</dbReference>
<comment type="caution">
    <text evidence="6">The sequence shown here is derived from an EMBL/GenBank/DDBJ whole genome shotgun (WGS) entry which is preliminary data.</text>
</comment>
<dbReference type="GO" id="GO:0009055">
    <property type="term" value="F:electron transfer activity"/>
    <property type="evidence" value="ECO:0007669"/>
    <property type="project" value="InterPro"/>
</dbReference>
<protein>
    <submittedName>
        <fullName evidence="6">Diacylglycerol kinase</fullName>
    </submittedName>
</protein>
<keyword evidence="6" id="KW-0808">Transferase</keyword>
<dbReference type="InterPro" id="IPR009056">
    <property type="entry name" value="Cyt_c-like_dom"/>
</dbReference>
<dbReference type="AlphaFoldDB" id="A0A3N2R9A5"/>
<dbReference type="Pfam" id="PF00034">
    <property type="entry name" value="Cytochrom_C"/>
    <property type="match status" value="1"/>
</dbReference>
<name>A0A3N2R9A5_9RHOB</name>
<dbReference type="GO" id="GO:0046872">
    <property type="term" value="F:metal ion binding"/>
    <property type="evidence" value="ECO:0007669"/>
    <property type="project" value="UniProtKB-KW"/>
</dbReference>
<dbReference type="InterPro" id="IPR051459">
    <property type="entry name" value="Cytochrome_c-type_DH"/>
</dbReference>
<keyword evidence="6" id="KW-0418">Kinase</keyword>
<dbReference type="PANTHER" id="PTHR35008:SF8">
    <property type="entry name" value="ALCOHOL DEHYDROGENASE CYTOCHROME C SUBUNIT"/>
    <property type="match status" value="1"/>
</dbReference>
<proteinExistence type="predicted"/>
<keyword evidence="2 4" id="KW-0479">Metal-binding</keyword>
<reference evidence="6 7" key="1">
    <citation type="submission" date="2018-10" db="EMBL/GenBank/DDBJ databases">
        <title>Histidinibacterium lentulum gen. nov., sp. nov., a marine bacterium from the culture broth of Picochlorum sp. 122.</title>
        <authorList>
            <person name="Wang G."/>
        </authorList>
    </citation>
    <scope>NUCLEOTIDE SEQUENCE [LARGE SCALE GENOMIC DNA]</scope>
    <source>
        <strain evidence="6 7">B17</strain>
    </source>
</reference>
<dbReference type="Proteomes" id="UP000268016">
    <property type="component" value="Unassembled WGS sequence"/>
</dbReference>
<dbReference type="OrthoDB" id="9811281at2"/>
<evidence type="ECO:0000259" key="5">
    <source>
        <dbReference type="PROSITE" id="PS51007"/>
    </source>
</evidence>
<dbReference type="Pfam" id="PF13442">
    <property type="entry name" value="Cytochrome_CBB3"/>
    <property type="match status" value="1"/>
</dbReference>
<dbReference type="PANTHER" id="PTHR35008">
    <property type="entry name" value="BLL4482 PROTEIN-RELATED"/>
    <property type="match status" value="1"/>
</dbReference>
<evidence type="ECO:0000256" key="3">
    <source>
        <dbReference type="ARBA" id="ARBA00023004"/>
    </source>
</evidence>
<sequence>MRLLPWGAALALLIAGAGWVLSAPAREPETHAALVGDPEAGRLSFAAAGCASCHIDPEADIDAGVPPVLSGGERFETAFGTFVAPNISPSPQGVGDWTDAQLVHAMAAGVSPDGQHYYPAFPYGSYSRADLQDLVDIAAYIRTLPHSDRENEPRELSFPYSIARTVGLWKRLYVSPDWVLETADTPEIERGRYLVESLGHCAECHTPRGALGGLDTTRWMAGAPNPSGEGRIPNITPAVLTWSEADIVAYLDTGFTPDFDVAGGSMTSVVKNMAQLPASDREAIAAYLKAIPGVE</sequence>